<feature type="compositionally biased region" description="Basic and acidic residues" evidence="1">
    <location>
        <begin position="135"/>
        <end position="154"/>
    </location>
</feature>
<comment type="caution">
    <text evidence="3">The sequence shown here is derived from an EMBL/GenBank/DDBJ whole genome shotgun (WGS) entry which is preliminary data.</text>
</comment>
<reference evidence="4" key="1">
    <citation type="submission" date="2014-10" db="EMBL/GenBank/DDBJ databases">
        <title>Genome sequencing of Vitellibacter sp. D-24.</title>
        <authorList>
            <person name="Thevarajoo S."/>
            <person name="Selvaratnam C."/>
            <person name="Goh K.M."/>
            <person name="Chong C.S."/>
        </authorList>
    </citation>
    <scope>NUCLEOTIDE SEQUENCE [LARGE SCALE GENOMIC DNA]</scope>
    <source>
        <strain evidence="4">D-24</strain>
    </source>
</reference>
<dbReference type="Proteomes" id="UP000070138">
    <property type="component" value="Unassembled WGS sequence"/>
</dbReference>
<proteinExistence type="predicted"/>
<keyword evidence="2" id="KW-0472">Membrane</keyword>
<keyword evidence="2" id="KW-0812">Transmembrane</keyword>
<organism evidence="3 4">
    <name type="scientific">Aequorivita aquimaris</name>
    <dbReference type="NCBI Taxonomy" id="1548749"/>
    <lineage>
        <taxon>Bacteria</taxon>
        <taxon>Pseudomonadati</taxon>
        <taxon>Bacteroidota</taxon>
        <taxon>Flavobacteriia</taxon>
        <taxon>Flavobacteriales</taxon>
        <taxon>Flavobacteriaceae</taxon>
        <taxon>Aequorivita</taxon>
    </lineage>
</organism>
<evidence type="ECO:0000256" key="2">
    <source>
        <dbReference type="SAM" id="Phobius"/>
    </source>
</evidence>
<dbReference type="OrthoDB" id="1453736at2"/>
<reference evidence="3 4" key="2">
    <citation type="journal article" date="2016" name="Int. J. Syst. Evol. Microbiol.">
        <title>Vitellibacter aquimaris sp. nov., a marine bacterium isolated from seawater.</title>
        <authorList>
            <person name="Thevarajoo S."/>
            <person name="Selvaratnam C."/>
            <person name="Goh K.M."/>
            <person name="Hong K.W."/>
            <person name="Chan X.Y."/>
            <person name="Chan K.G."/>
            <person name="Chong C.S."/>
        </authorList>
    </citation>
    <scope>NUCLEOTIDE SEQUENCE [LARGE SCALE GENOMIC DNA]</scope>
    <source>
        <strain evidence="3 4">D-24</strain>
    </source>
</reference>
<evidence type="ECO:0000313" key="4">
    <source>
        <dbReference type="Proteomes" id="UP000070138"/>
    </source>
</evidence>
<feature type="transmembrane region" description="Helical" evidence="2">
    <location>
        <begin position="44"/>
        <end position="64"/>
    </location>
</feature>
<accession>A0A137RHC7</accession>
<evidence type="ECO:0000256" key="1">
    <source>
        <dbReference type="SAM" id="MobiDB-lite"/>
    </source>
</evidence>
<dbReference type="EMBL" id="JRWG01000005">
    <property type="protein sequence ID" value="KXN98861.1"/>
    <property type="molecule type" value="Genomic_DNA"/>
</dbReference>
<dbReference type="AlphaFoldDB" id="A0A137RHC7"/>
<protein>
    <submittedName>
        <fullName evidence="3">Uncharacterized protein</fullName>
    </submittedName>
</protein>
<keyword evidence="2" id="KW-1133">Transmembrane helix</keyword>
<feature type="region of interest" description="Disordered" evidence="1">
    <location>
        <begin position="128"/>
        <end position="154"/>
    </location>
</feature>
<name>A0A137RHC7_9FLAO</name>
<dbReference type="STRING" id="1548749.LS48_09945"/>
<sequence>MGEKKDIGKLFENKLNKGKKAPKNTLWEKINTSLDEEKHRRKRIFYYWISGGVILTLLGAFLLFGNSDFLKINSTVTKKYNEILENTVSSSEKVGNVKSTETLPIDSLSAELQDEKLSKIATVEENQPVNSLQKSEGKESINTSEKKVSKSKSLDETFTVSEKFYYYNSRDGRQIVTQDKKEIDSLILKNKNELDSANIKKKDTLK</sequence>
<gene>
    <name evidence="3" type="ORF">LS48_09945</name>
</gene>
<dbReference type="RefSeq" id="WP_062622384.1">
    <property type="nucleotide sequence ID" value="NZ_JRWG01000005.1"/>
</dbReference>
<evidence type="ECO:0000313" key="3">
    <source>
        <dbReference type="EMBL" id="KXN98861.1"/>
    </source>
</evidence>
<keyword evidence="4" id="KW-1185">Reference proteome</keyword>